<dbReference type="GO" id="GO:0022857">
    <property type="term" value="F:transmembrane transporter activity"/>
    <property type="evidence" value="ECO:0007669"/>
    <property type="project" value="InterPro"/>
</dbReference>
<evidence type="ECO:0000256" key="5">
    <source>
        <dbReference type="SAM" id="Phobius"/>
    </source>
</evidence>
<feature type="transmembrane region" description="Helical" evidence="5">
    <location>
        <begin position="62"/>
        <end position="83"/>
    </location>
</feature>
<dbReference type="InterPro" id="IPR011701">
    <property type="entry name" value="MFS"/>
</dbReference>
<organism evidence="6 7">
    <name type="scientific">Stegodyphus mimosarum</name>
    <name type="common">African social velvet spider</name>
    <dbReference type="NCBI Taxonomy" id="407821"/>
    <lineage>
        <taxon>Eukaryota</taxon>
        <taxon>Metazoa</taxon>
        <taxon>Ecdysozoa</taxon>
        <taxon>Arthropoda</taxon>
        <taxon>Chelicerata</taxon>
        <taxon>Arachnida</taxon>
        <taxon>Araneae</taxon>
        <taxon>Araneomorphae</taxon>
        <taxon>Entelegynae</taxon>
        <taxon>Eresoidea</taxon>
        <taxon>Eresidae</taxon>
        <taxon>Stegodyphus</taxon>
    </lineage>
</organism>
<name>A0A087UL60_STEMI</name>
<protein>
    <submittedName>
        <fullName evidence="6">Organic cation transporter 1</fullName>
    </submittedName>
</protein>
<proteinExistence type="predicted"/>
<dbReference type="SUPFAM" id="SSF103473">
    <property type="entry name" value="MFS general substrate transporter"/>
    <property type="match status" value="1"/>
</dbReference>
<keyword evidence="2 5" id="KW-0812">Transmembrane</keyword>
<dbReference type="OrthoDB" id="2544694at2759"/>
<dbReference type="Gene3D" id="1.20.1250.20">
    <property type="entry name" value="MFS general substrate transporter like domains"/>
    <property type="match status" value="1"/>
</dbReference>
<sequence>MLVLDKKRKEEKKAGLQNSASDILKVPHMRKILIFMTICWTANYLIYYGLQMNIYNLSGNEFINFFLLSLMEAPGNLLSWFFMERYGRRFTLIAGFTIGGLVCFSCMIEYPYSDVVISVIGKCIAAGTYVVNYQRSSELWPTVVRCFGMSATSTIATAISLATPYLVYLAMYKKAIPYLIIGSFCLLAGVLSAFLPETLNENLPQTINDATDFGKKQKFFSFNRKPEVSQEEKRMQIFTLQT</sequence>
<feature type="transmembrane region" description="Helical" evidence="5">
    <location>
        <begin position="146"/>
        <end position="169"/>
    </location>
</feature>
<dbReference type="Pfam" id="PF07690">
    <property type="entry name" value="MFS_1"/>
    <property type="match status" value="1"/>
</dbReference>
<keyword evidence="4 5" id="KW-0472">Membrane</keyword>
<evidence type="ECO:0000256" key="3">
    <source>
        <dbReference type="ARBA" id="ARBA00022989"/>
    </source>
</evidence>
<feature type="transmembrane region" description="Helical" evidence="5">
    <location>
        <begin position="90"/>
        <end position="110"/>
    </location>
</feature>
<evidence type="ECO:0000256" key="4">
    <source>
        <dbReference type="ARBA" id="ARBA00023136"/>
    </source>
</evidence>
<dbReference type="GO" id="GO:0016020">
    <property type="term" value="C:membrane"/>
    <property type="evidence" value="ECO:0007669"/>
    <property type="project" value="UniProtKB-SubCell"/>
</dbReference>
<accession>A0A087UL60</accession>
<dbReference type="STRING" id="407821.A0A087UL60"/>
<dbReference type="InterPro" id="IPR036259">
    <property type="entry name" value="MFS_trans_sf"/>
</dbReference>
<feature type="transmembrane region" description="Helical" evidence="5">
    <location>
        <begin position="175"/>
        <end position="195"/>
    </location>
</feature>
<feature type="non-terminal residue" evidence="6">
    <location>
        <position position="242"/>
    </location>
</feature>
<evidence type="ECO:0000256" key="1">
    <source>
        <dbReference type="ARBA" id="ARBA00004141"/>
    </source>
</evidence>
<feature type="transmembrane region" description="Helical" evidence="5">
    <location>
        <begin position="32"/>
        <end position="50"/>
    </location>
</feature>
<gene>
    <name evidence="6" type="ORF">X975_17176</name>
</gene>
<evidence type="ECO:0000313" key="6">
    <source>
        <dbReference type="EMBL" id="KFM78099.1"/>
    </source>
</evidence>
<dbReference type="Proteomes" id="UP000054359">
    <property type="component" value="Unassembled WGS sequence"/>
</dbReference>
<evidence type="ECO:0000313" key="7">
    <source>
        <dbReference type="Proteomes" id="UP000054359"/>
    </source>
</evidence>
<reference evidence="6 7" key="1">
    <citation type="submission" date="2013-11" db="EMBL/GenBank/DDBJ databases">
        <title>Genome sequencing of Stegodyphus mimosarum.</title>
        <authorList>
            <person name="Bechsgaard J."/>
        </authorList>
    </citation>
    <scope>NUCLEOTIDE SEQUENCE [LARGE SCALE GENOMIC DNA]</scope>
</reference>
<keyword evidence="3 5" id="KW-1133">Transmembrane helix</keyword>
<evidence type="ECO:0000256" key="2">
    <source>
        <dbReference type="ARBA" id="ARBA00022692"/>
    </source>
</evidence>
<dbReference type="EMBL" id="KK120353">
    <property type="protein sequence ID" value="KFM78099.1"/>
    <property type="molecule type" value="Genomic_DNA"/>
</dbReference>
<dbReference type="PANTHER" id="PTHR24064">
    <property type="entry name" value="SOLUTE CARRIER FAMILY 22 MEMBER"/>
    <property type="match status" value="1"/>
</dbReference>
<dbReference type="OMA" id="TICWTAN"/>
<comment type="subcellular location">
    <subcellularLocation>
        <location evidence="1">Membrane</location>
        <topology evidence="1">Multi-pass membrane protein</topology>
    </subcellularLocation>
</comment>
<dbReference type="AlphaFoldDB" id="A0A087UL60"/>
<keyword evidence="7" id="KW-1185">Reference proteome</keyword>